<dbReference type="PROSITE" id="PS50158">
    <property type="entry name" value="ZF_CCHC"/>
    <property type="match status" value="9"/>
</dbReference>
<dbReference type="AlphaFoldDB" id="A0A1J7I7C2"/>
<dbReference type="GO" id="GO:0008270">
    <property type="term" value="F:zinc ion binding"/>
    <property type="evidence" value="ECO:0007669"/>
    <property type="project" value="UniProtKB-KW"/>
</dbReference>
<feature type="domain" description="CCHC-type" evidence="7">
    <location>
        <begin position="63"/>
        <end position="78"/>
    </location>
</feature>
<dbReference type="STRING" id="1408157.A0A1J7I7C2"/>
<evidence type="ECO:0000256" key="6">
    <source>
        <dbReference type="SAM" id="MobiDB-lite"/>
    </source>
</evidence>
<keyword evidence="2" id="KW-0677">Repeat</keyword>
<accession>A0A1J7I7C2</accession>
<evidence type="ECO:0000256" key="1">
    <source>
        <dbReference type="ARBA" id="ARBA00022723"/>
    </source>
</evidence>
<dbReference type="EMBL" id="KV875106">
    <property type="protein sequence ID" value="OIW23543.1"/>
    <property type="molecule type" value="Genomic_DNA"/>
</dbReference>
<feature type="domain" description="CCHC-type" evidence="7">
    <location>
        <begin position="405"/>
        <end position="420"/>
    </location>
</feature>
<dbReference type="InterPro" id="IPR036875">
    <property type="entry name" value="Znf_CCHC_sf"/>
</dbReference>
<dbReference type="Gene3D" id="4.10.60.10">
    <property type="entry name" value="Zinc finger, CCHC-type"/>
    <property type="match status" value="7"/>
</dbReference>
<dbReference type="InParanoid" id="A0A1J7I7C2"/>
<dbReference type="Pfam" id="PF00098">
    <property type="entry name" value="zf-CCHC"/>
    <property type="match status" value="9"/>
</dbReference>
<evidence type="ECO:0000259" key="7">
    <source>
        <dbReference type="PROSITE" id="PS50158"/>
    </source>
</evidence>
<feature type="domain" description="CCHC-type" evidence="7">
    <location>
        <begin position="108"/>
        <end position="123"/>
    </location>
</feature>
<sequence length="492" mass="52625">MSDWETPTTTNGGDTWGASENTGSAGATWGANGGTHDAGATNGHFGGDTNGDAAEGGGGGGGCFNCGQTGHNKADCPNPRSMEGVVCRVCNKDGHMAKECPDAPPMVCRRCGEDGHMVKECPQPEICKNCGEEGHGAAGCKSARKVDRSQFPDMTAEAAWEIIVAAIKERELDDVKDAVQIYVKASPDTTYVQLEEAFRSQEVGIWLIAIEKPYMAPTLTNMDLQGNMDKKYTVTYRFSPKPTRPREREVWPETPEQNMERLTDAGEVVDRGISKCRNCDELGHSAKFCPEEKRDTDTVNIVKCYNCDGEGHRVRDYILANQLSGPVPRVDRYACKNCGKGGHISKECPEPRSAEGVECNKCHEMGHFGKDCPTGGGGGGCRNCGQEGHKAADCTEPRDMSKVQCRNCDEYGHTGKECPKPRDYSRVKCSNCQEMGHTKVRCKNPLVAEDDAGDRGFGGNDGGAGAAATGADDGSAWPAAGDASAVDANSAW</sequence>
<feature type="domain" description="CCHC-type" evidence="7">
    <location>
        <begin position="359"/>
        <end position="373"/>
    </location>
</feature>
<evidence type="ECO:0000313" key="9">
    <source>
        <dbReference type="Proteomes" id="UP000182658"/>
    </source>
</evidence>
<dbReference type="PANTHER" id="PTHR47103:SF8">
    <property type="entry name" value="DNA-BINDING PROTEIN"/>
    <property type="match status" value="1"/>
</dbReference>
<dbReference type="GO" id="GO:0003676">
    <property type="term" value="F:nucleic acid binding"/>
    <property type="evidence" value="ECO:0007669"/>
    <property type="project" value="InterPro"/>
</dbReference>
<evidence type="ECO:0000256" key="5">
    <source>
        <dbReference type="PROSITE-ProRule" id="PRU00047"/>
    </source>
</evidence>
<feature type="region of interest" description="Disordered" evidence="6">
    <location>
        <begin position="1"/>
        <end position="52"/>
    </location>
</feature>
<feature type="domain" description="CCHC-type" evidence="7">
    <location>
        <begin position="381"/>
        <end position="396"/>
    </location>
</feature>
<dbReference type="PANTHER" id="PTHR47103">
    <property type="entry name" value="DNA-BINDING PROTEIN"/>
    <property type="match status" value="1"/>
</dbReference>
<keyword evidence="4" id="KW-0862">Zinc</keyword>
<keyword evidence="3 5" id="KW-0863">Zinc-finger</keyword>
<keyword evidence="9" id="KW-1185">Reference proteome</keyword>
<evidence type="ECO:0000256" key="3">
    <source>
        <dbReference type="ARBA" id="ARBA00022771"/>
    </source>
</evidence>
<dbReference type="SMART" id="SM00343">
    <property type="entry name" value="ZnF_C2HC"/>
    <property type="match status" value="11"/>
</dbReference>
<keyword evidence="1" id="KW-0479">Metal-binding</keyword>
<feature type="domain" description="CCHC-type" evidence="7">
    <location>
        <begin position="335"/>
        <end position="350"/>
    </location>
</feature>
<feature type="domain" description="CCHC-type" evidence="7">
    <location>
        <begin position="275"/>
        <end position="291"/>
    </location>
</feature>
<dbReference type="Proteomes" id="UP000182658">
    <property type="component" value="Unassembled WGS sequence"/>
</dbReference>
<dbReference type="InterPro" id="IPR001878">
    <property type="entry name" value="Znf_CCHC"/>
</dbReference>
<feature type="domain" description="CCHC-type" evidence="7">
    <location>
        <begin position="127"/>
        <end position="142"/>
    </location>
</feature>
<dbReference type="SUPFAM" id="SSF57756">
    <property type="entry name" value="Retrovirus zinc finger-like domains"/>
    <property type="match status" value="5"/>
</dbReference>
<evidence type="ECO:0000256" key="4">
    <source>
        <dbReference type="ARBA" id="ARBA00022833"/>
    </source>
</evidence>
<name>A0A1J7I7C2_9PEZI</name>
<protein>
    <recommendedName>
        <fullName evidence="7">CCHC-type domain-containing protein</fullName>
    </recommendedName>
</protein>
<feature type="domain" description="CCHC-type" evidence="7">
    <location>
        <begin position="87"/>
        <end position="102"/>
    </location>
</feature>
<gene>
    <name evidence="8" type="ORF">CONLIGDRAFT_649573</name>
</gene>
<organism evidence="8 9">
    <name type="scientific">Coniochaeta ligniaria NRRL 30616</name>
    <dbReference type="NCBI Taxonomy" id="1408157"/>
    <lineage>
        <taxon>Eukaryota</taxon>
        <taxon>Fungi</taxon>
        <taxon>Dikarya</taxon>
        <taxon>Ascomycota</taxon>
        <taxon>Pezizomycotina</taxon>
        <taxon>Sordariomycetes</taxon>
        <taxon>Sordariomycetidae</taxon>
        <taxon>Coniochaetales</taxon>
        <taxon>Coniochaetaceae</taxon>
        <taxon>Coniochaeta</taxon>
    </lineage>
</organism>
<proteinExistence type="predicted"/>
<evidence type="ECO:0000256" key="2">
    <source>
        <dbReference type="ARBA" id="ARBA00022737"/>
    </source>
</evidence>
<feature type="compositionally biased region" description="Polar residues" evidence="6">
    <location>
        <begin position="1"/>
        <end position="25"/>
    </location>
</feature>
<reference evidence="8 9" key="1">
    <citation type="submission" date="2016-10" db="EMBL/GenBank/DDBJ databases">
        <title>Draft genome sequence of Coniochaeta ligniaria NRRL30616, a lignocellulolytic fungus for bioabatement of inhibitors in plant biomass hydrolysates.</title>
        <authorList>
            <consortium name="DOE Joint Genome Institute"/>
            <person name="Jimenez D.J."/>
            <person name="Hector R.E."/>
            <person name="Riley R."/>
            <person name="Sun H."/>
            <person name="Grigoriev I.V."/>
            <person name="Van Elsas J.D."/>
            <person name="Nichols N.N."/>
        </authorList>
    </citation>
    <scope>NUCLEOTIDE SEQUENCE [LARGE SCALE GENOMIC DNA]</scope>
    <source>
        <strain evidence="8 9">NRRL 30616</strain>
    </source>
</reference>
<dbReference type="OrthoDB" id="8026949at2759"/>
<feature type="region of interest" description="Disordered" evidence="6">
    <location>
        <begin position="464"/>
        <end position="492"/>
    </location>
</feature>
<evidence type="ECO:0000313" key="8">
    <source>
        <dbReference type="EMBL" id="OIW23543.1"/>
    </source>
</evidence>